<dbReference type="InterPro" id="IPR013083">
    <property type="entry name" value="Znf_RING/FYVE/PHD"/>
</dbReference>
<comment type="caution">
    <text evidence="5">The sequence shown here is derived from an EMBL/GenBank/DDBJ whole genome shotgun (WGS) entry which is preliminary data.</text>
</comment>
<dbReference type="GO" id="GO:0005737">
    <property type="term" value="C:cytoplasm"/>
    <property type="evidence" value="ECO:0007669"/>
    <property type="project" value="TreeGrafter"/>
</dbReference>
<dbReference type="Proteomes" id="UP000078237">
    <property type="component" value="Unassembled WGS sequence"/>
</dbReference>
<feature type="compositionally biased region" description="Basic and acidic residues" evidence="2">
    <location>
        <begin position="346"/>
        <end position="355"/>
    </location>
</feature>
<dbReference type="PANTHER" id="PTHR22765:SF413">
    <property type="entry name" value="FINGER DOMAIN PROTEIN, PUTATIVE (AFU_ORTHOLOGUE AFUA_1G04600)-RELATED"/>
    <property type="match status" value="1"/>
</dbReference>
<dbReference type="InterPro" id="IPR051826">
    <property type="entry name" value="E3_ubiquitin-ligase_domain"/>
</dbReference>
<keyword evidence="1" id="KW-0863">Zinc-finger</keyword>
<dbReference type="CDD" id="cd16448">
    <property type="entry name" value="RING-H2"/>
    <property type="match status" value="1"/>
</dbReference>
<feature type="compositionally biased region" description="Basic and acidic residues" evidence="2">
    <location>
        <begin position="509"/>
        <end position="520"/>
    </location>
</feature>
<sequence length="598" mass="65927">MDPSGSGPRHASWSLAQPGPTYSRLVQRIPLVSGQGLTNGRQSSIQQPVLDGVGTISSTVIRNITASSSHLAYSIRFTGNTTVLSTRYSDTSDGVIQGLLYVPDLPWLDPCVDETAPYVPFTAARRRNLPPTNYHLVAIAPWVNARCSEAYLVSARSDPVRAMLFYTLGNSSDTPPAADSPAWHIHGNADWISRSNWPIFALPGLVGQIMMQQSSLYSGNMTEAPFGRNIANRFGSDPEDYLRIWTELVVSTPPVPFSTWVYLLIVVGVLLAVVTTASFLMHFVQAQRRARLRSRVRSGEINLEAMGIKQLTVPIGHIQKFPLFTYHYEPDTSNSPLSPRPAKPPRSGDRTHSRDQATNVLASRISRSGTFSEQGRRGSIAPSTITIATDYQPACEICLQPYENRSTIIRELPCGHIFHPECIDEFLSEISSLCPLCKASMLPKGYCPKITNTMVRRERAVRRLRGRIVIQDSASQDEPQPGWLRGIKEKVFGADSSQKAPSSTSTELRAVEPRPARGERQQIQPQLRPNSQAPDATAVAAPTALARERMRELAGPSLDDGEEGLALCMSIRGRETEAFLANNSIGRRVRNRVFPVFN</sequence>
<keyword evidence="3" id="KW-0812">Transmembrane</keyword>
<dbReference type="Pfam" id="PF13639">
    <property type="entry name" value="zf-RING_2"/>
    <property type="match status" value="1"/>
</dbReference>
<protein>
    <submittedName>
        <fullName evidence="5">RING-H2 zinc finger protein RHA1a</fullName>
    </submittedName>
</protein>
<dbReference type="AlphaFoldDB" id="A0A175VQ21"/>
<dbReference type="GO" id="GO:0008270">
    <property type="term" value="F:zinc ion binding"/>
    <property type="evidence" value="ECO:0007669"/>
    <property type="project" value="UniProtKB-KW"/>
</dbReference>
<evidence type="ECO:0000313" key="6">
    <source>
        <dbReference type="Proteomes" id="UP000078237"/>
    </source>
</evidence>
<dbReference type="PROSITE" id="PS50089">
    <property type="entry name" value="ZF_RING_2"/>
    <property type="match status" value="1"/>
</dbReference>
<keyword evidence="3" id="KW-0472">Membrane</keyword>
<feature type="region of interest" description="Disordered" evidence="2">
    <location>
        <begin position="494"/>
        <end position="539"/>
    </location>
</feature>
<gene>
    <name evidence="5" type="ORF">MMYC01_209951</name>
</gene>
<keyword evidence="6" id="KW-1185">Reference proteome</keyword>
<evidence type="ECO:0000313" key="5">
    <source>
        <dbReference type="EMBL" id="KXX73345.1"/>
    </source>
</evidence>
<dbReference type="GO" id="GO:0006511">
    <property type="term" value="P:ubiquitin-dependent protein catabolic process"/>
    <property type="evidence" value="ECO:0007669"/>
    <property type="project" value="TreeGrafter"/>
</dbReference>
<keyword evidence="3" id="KW-1133">Transmembrane helix</keyword>
<dbReference type="SUPFAM" id="SSF57850">
    <property type="entry name" value="RING/U-box"/>
    <property type="match status" value="1"/>
</dbReference>
<organism evidence="5 6">
    <name type="scientific">Madurella mycetomatis</name>
    <dbReference type="NCBI Taxonomy" id="100816"/>
    <lineage>
        <taxon>Eukaryota</taxon>
        <taxon>Fungi</taxon>
        <taxon>Dikarya</taxon>
        <taxon>Ascomycota</taxon>
        <taxon>Pezizomycotina</taxon>
        <taxon>Sordariomycetes</taxon>
        <taxon>Sordariomycetidae</taxon>
        <taxon>Sordariales</taxon>
        <taxon>Sordariales incertae sedis</taxon>
        <taxon>Madurella</taxon>
    </lineage>
</organism>
<reference evidence="5 6" key="1">
    <citation type="journal article" date="2016" name="Genome Announc.">
        <title>Genome Sequence of Madurella mycetomatis mm55, Isolated from a Human Mycetoma Case in Sudan.</title>
        <authorList>
            <person name="Smit S."/>
            <person name="Derks M.F."/>
            <person name="Bervoets S."/>
            <person name="Fahal A."/>
            <person name="van Leeuwen W."/>
            <person name="van Belkum A."/>
            <person name="van de Sande W.W."/>
        </authorList>
    </citation>
    <scope>NUCLEOTIDE SEQUENCE [LARGE SCALE GENOMIC DNA]</scope>
    <source>
        <strain evidence="6">mm55</strain>
    </source>
</reference>
<name>A0A175VQ21_9PEZI</name>
<feature type="transmembrane region" description="Helical" evidence="3">
    <location>
        <begin position="260"/>
        <end position="284"/>
    </location>
</feature>
<feature type="compositionally biased region" description="Polar residues" evidence="2">
    <location>
        <begin position="495"/>
        <end position="507"/>
    </location>
</feature>
<dbReference type="OrthoDB" id="21204at2759"/>
<evidence type="ECO:0000259" key="4">
    <source>
        <dbReference type="PROSITE" id="PS50089"/>
    </source>
</evidence>
<evidence type="ECO:0000256" key="1">
    <source>
        <dbReference type="PROSITE-ProRule" id="PRU00175"/>
    </source>
</evidence>
<feature type="region of interest" description="Disordered" evidence="2">
    <location>
        <begin position="331"/>
        <end position="356"/>
    </location>
</feature>
<dbReference type="SMART" id="SM00184">
    <property type="entry name" value="RING"/>
    <property type="match status" value="1"/>
</dbReference>
<feature type="compositionally biased region" description="Polar residues" evidence="2">
    <location>
        <begin position="521"/>
        <end position="532"/>
    </location>
</feature>
<evidence type="ECO:0000256" key="2">
    <source>
        <dbReference type="SAM" id="MobiDB-lite"/>
    </source>
</evidence>
<dbReference type="VEuPathDB" id="FungiDB:MMYC01_209951"/>
<accession>A0A175VQ21</accession>
<dbReference type="GO" id="GO:0061630">
    <property type="term" value="F:ubiquitin protein ligase activity"/>
    <property type="evidence" value="ECO:0007669"/>
    <property type="project" value="TreeGrafter"/>
</dbReference>
<dbReference type="PANTHER" id="PTHR22765">
    <property type="entry name" value="RING FINGER AND PROTEASE ASSOCIATED DOMAIN-CONTAINING"/>
    <property type="match status" value="1"/>
</dbReference>
<dbReference type="EMBL" id="LCTW02000489">
    <property type="protein sequence ID" value="KXX73345.1"/>
    <property type="molecule type" value="Genomic_DNA"/>
</dbReference>
<dbReference type="Gene3D" id="3.30.40.10">
    <property type="entry name" value="Zinc/RING finger domain, C3HC4 (zinc finger)"/>
    <property type="match status" value="1"/>
</dbReference>
<keyword evidence="1" id="KW-0479">Metal-binding</keyword>
<keyword evidence="1" id="KW-0862">Zinc</keyword>
<evidence type="ECO:0000256" key="3">
    <source>
        <dbReference type="SAM" id="Phobius"/>
    </source>
</evidence>
<feature type="domain" description="RING-type" evidence="4">
    <location>
        <begin position="395"/>
        <end position="438"/>
    </location>
</feature>
<dbReference type="InterPro" id="IPR001841">
    <property type="entry name" value="Znf_RING"/>
</dbReference>
<dbReference type="STRING" id="100816.A0A175VQ21"/>
<proteinExistence type="predicted"/>